<dbReference type="PANTHER" id="PTHR43173:SF19">
    <property type="entry name" value="AARF DOMAIN-CONTAINING PROTEIN KINASE 1"/>
    <property type="match status" value="1"/>
</dbReference>
<evidence type="ECO:0000259" key="2">
    <source>
        <dbReference type="Pfam" id="PF03109"/>
    </source>
</evidence>
<proteinExistence type="predicted"/>
<dbReference type="InterPro" id="IPR004147">
    <property type="entry name" value="ABC1_dom"/>
</dbReference>
<dbReference type="Pfam" id="PF03109">
    <property type="entry name" value="ABC1"/>
    <property type="match status" value="1"/>
</dbReference>
<keyword evidence="1" id="KW-1133">Transmembrane helix</keyword>
<dbReference type="InterPro" id="IPR051130">
    <property type="entry name" value="Mito_struct-func_regulator"/>
</dbReference>
<reference evidence="3" key="1">
    <citation type="journal article" date="2020" name="Nature">
        <title>Giant virus diversity and host interactions through global metagenomics.</title>
        <authorList>
            <person name="Schulz F."/>
            <person name="Roux S."/>
            <person name="Paez-Espino D."/>
            <person name="Jungbluth S."/>
            <person name="Walsh D.A."/>
            <person name="Denef V.J."/>
            <person name="McMahon K.D."/>
            <person name="Konstantinidis K.T."/>
            <person name="Eloe-Fadrosh E.A."/>
            <person name="Kyrpides N.C."/>
            <person name="Woyke T."/>
        </authorList>
    </citation>
    <scope>NUCLEOTIDE SEQUENCE</scope>
    <source>
        <strain evidence="3">GVMAG-S-1101165-83</strain>
    </source>
</reference>
<organism evidence="3">
    <name type="scientific">viral metagenome</name>
    <dbReference type="NCBI Taxonomy" id="1070528"/>
    <lineage>
        <taxon>unclassified sequences</taxon>
        <taxon>metagenomes</taxon>
        <taxon>organismal metagenomes</taxon>
    </lineage>
</organism>
<protein>
    <recommendedName>
        <fullName evidence="2">ABC1 atypical kinase-like domain-containing protein</fullName>
    </recommendedName>
</protein>
<dbReference type="SUPFAM" id="SSF56112">
    <property type="entry name" value="Protein kinase-like (PK-like)"/>
    <property type="match status" value="1"/>
</dbReference>
<feature type="transmembrane region" description="Helical" evidence="1">
    <location>
        <begin position="15"/>
        <end position="37"/>
    </location>
</feature>
<evidence type="ECO:0000313" key="3">
    <source>
        <dbReference type="EMBL" id="QHU10495.1"/>
    </source>
</evidence>
<dbReference type="PANTHER" id="PTHR43173">
    <property type="entry name" value="ABC1 FAMILY PROTEIN"/>
    <property type="match status" value="1"/>
</dbReference>
<dbReference type="AlphaFoldDB" id="A0A6C0JXK9"/>
<keyword evidence="1" id="KW-0812">Transmembrane</keyword>
<name>A0A6C0JXK9_9ZZZZ</name>
<accession>A0A6C0JXK9</accession>
<dbReference type="Gene3D" id="1.10.510.10">
    <property type="entry name" value="Transferase(Phosphotransferase) domain 1"/>
    <property type="match status" value="1"/>
</dbReference>
<feature type="domain" description="ABC1 atypical kinase-like" evidence="2">
    <location>
        <begin position="116"/>
        <end position="326"/>
    </location>
</feature>
<dbReference type="InterPro" id="IPR011009">
    <property type="entry name" value="Kinase-like_dom_sf"/>
</dbReference>
<sequence length="445" mass="51760">MFAILDNINSIKKTFSNIIFIFDVAAIFLYECICFLFKQNYCEFVRRVARNLSKKNILYVKMFQAISLNNNLIDSAMNAELVKYTDSAPYEESDIDIDLFNDIIKKYYLTPDNGTIPINSGMISLVYKMRTIDNELVIVKMKRKNIDDRLDDAIEKLLFFIKLVSFIPQFNTLDIPNVIKKNINLLREQLDFGEEVKNTIEMAENCKNLKYIKIPNVHEYATKEYPSIIIMDYVKGVHISKLDEKDYDEYAKLVLKYGFVSIINDSVTHGDLHSGNIIFIKNEEEPIYQLGLIDFGIVTRVNKETTQHFLEIVSNMFTETSKNLAEKVLNAFIEPREMFQNIPLECRENLYAEASKIIEEAIHNSKDASQMKIYEFMKKFNEYLNGNNLRSFGLYVSDDFVKFQMALAMSQGVSLCLCRNDYMPFANKVLNDLFHSDLLFDAFQD</sequence>
<keyword evidence="1" id="KW-0472">Membrane</keyword>
<dbReference type="EMBL" id="MN740769">
    <property type="protein sequence ID" value="QHU10495.1"/>
    <property type="molecule type" value="Genomic_DNA"/>
</dbReference>
<evidence type="ECO:0000256" key="1">
    <source>
        <dbReference type="SAM" id="Phobius"/>
    </source>
</evidence>